<proteinExistence type="predicted"/>
<evidence type="ECO:0000313" key="2">
    <source>
        <dbReference type="Proteomes" id="UP001519460"/>
    </source>
</evidence>
<gene>
    <name evidence="1" type="ORF">BaRGS_00027592</name>
</gene>
<reference evidence="1 2" key="1">
    <citation type="journal article" date="2023" name="Sci. Data">
        <title>Genome assembly of the Korean intertidal mud-creeper Batillaria attramentaria.</title>
        <authorList>
            <person name="Patra A.K."/>
            <person name="Ho P.T."/>
            <person name="Jun S."/>
            <person name="Lee S.J."/>
            <person name="Kim Y."/>
            <person name="Won Y.J."/>
        </authorList>
    </citation>
    <scope>NUCLEOTIDE SEQUENCE [LARGE SCALE GENOMIC DNA]</scope>
    <source>
        <strain evidence="1">Wonlab-2016</strain>
    </source>
</reference>
<organism evidence="1 2">
    <name type="scientific">Batillaria attramentaria</name>
    <dbReference type="NCBI Taxonomy" id="370345"/>
    <lineage>
        <taxon>Eukaryota</taxon>
        <taxon>Metazoa</taxon>
        <taxon>Spiralia</taxon>
        <taxon>Lophotrochozoa</taxon>
        <taxon>Mollusca</taxon>
        <taxon>Gastropoda</taxon>
        <taxon>Caenogastropoda</taxon>
        <taxon>Sorbeoconcha</taxon>
        <taxon>Cerithioidea</taxon>
        <taxon>Batillariidae</taxon>
        <taxon>Batillaria</taxon>
    </lineage>
</organism>
<keyword evidence="2" id="KW-1185">Reference proteome</keyword>
<dbReference type="AlphaFoldDB" id="A0ABD0K1P2"/>
<protein>
    <submittedName>
        <fullName evidence="1">Uncharacterized protein</fullName>
    </submittedName>
</protein>
<name>A0ABD0K1P2_9CAEN</name>
<comment type="caution">
    <text evidence="1">The sequence shown here is derived from an EMBL/GenBank/DDBJ whole genome shotgun (WGS) entry which is preliminary data.</text>
</comment>
<accession>A0ABD0K1P2</accession>
<sequence length="100" mass="11744">MTSRRNQKTTIRNSSCYTIHGGVKRRNSSSITQAKYEELKDTIGQKRDKFRSRREMKILRAAEELQQANQDDDHADDMVPIADQWMKSLRKVQRTTKMSL</sequence>
<dbReference type="EMBL" id="JACVVK020000266">
    <property type="protein sequence ID" value="KAK7481159.1"/>
    <property type="molecule type" value="Genomic_DNA"/>
</dbReference>
<dbReference type="Proteomes" id="UP001519460">
    <property type="component" value="Unassembled WGS sequence"/>
</dbReference>
<evidence type="ECO:0000313" key="1">
    <source>
        <dbReference type="EMBL" id="KAK7481159.1"/>
    </source>
</evidence>